<dbReference type="SUPFAM" id="SSF103190">
    <property type="entry name" value="Sensory domain-like"/>
    <property type="match status" value="1"/>
</dbReference>
<evidence type="ECO:0000313" key="9">
    <source>
        <dbReference type="Proteomes" id="UP000570361"/>
    </source>
</evidence>
<dbReference type="CDD" id="cd12914">
    <property type="entry name" value="PDC1_DGC_like"/>
    <property type="match status" value="1"/>
</dbReference>
<dbReference type="Proteomes" id="UP000570361">
    <property type="component" value="Unassembled WGS sequence"/>
</dbReference>
<evidence type="ECO:0000256" key="3">
    <source>
        <dbReference type="ARBA" id="ARBA00022692"/>
    </source>
</evidence>
<keyword evidence="4 6" id="KW-1133">Transmembrane helix</keyword>
<accession>A0A7W5AZ65</accession>
<dbReference type="Gene3D" id="3.30.450.20">
    <property type="entry name" value="PAS domain"/>
    <property type="match status" value="1"/>
</dbReference>
<feature type="domain" description="Cache" evidence="7">
    <location>
        <begin position="117"/>
        <end position="235"/>
    </location>
</feature>
<keyword evidence="2" id="KW-1003">Cell membrane</keyword>
<gene>
    <name evidence="8" type="ORF">FHS18_003009</name>
</gene>
<keyword evidence="8" id="KW-0418">Kinase</keyword>
<comment type="caution">
    <text evidence="8">The sequence shown here is derived from an EMBL/GenBank/DDBJ whole genome shotgun (WGS) entry which is preliminary data.</text>
</comment>
<dbReference type="GO" id="GO:0005886">
    <property type="term" value="C:plasma membrane"/>
    <property type="evidence" value="ECO:0007669"/>
    <property type="project" value="UniProtKB-SubCell"/>
</dbReference>
<feature type="transmembrane region" description="Helical" evidence="6">
    <location>
        <begin position="20"/>
        <end position="41"/>
    </location>
</feature>
<organism evidence="8 9">
    <name type="scientific">Paenibacillus phyllosphaerae</name>
    <dbReference type="NCBI Taxonomy" id="274593"/>
    <lineage>
        <taxon>Bacteria</taxon>
        <taxon>Bacillati</taxon>
        <taxon>Bacillota</taxon>
        <taxon>Bacilli</taxon>
        <taxon>Bacillales</taxon>
        <taxon>Paenibacillaceae</taxon>
        <taxon>Paenibacillus</taxon>
    </lineage>
</organism>
<evidence type="ECO:0000256" key="2">
    <source>
        <dbReference type="ARBA" id="ARBA00022475"/>
    </source>
</evidence>
<protein>
    <submittedName>
        <fullName evidence="8">C4-dicarboxylate-specific signal transduction histidine kinase</fullName>
    </submittedName>
</protein>
<sequence length="243" mass="26611">MKATMLQRMQHMSLRKKLPLMISALVITILVGSNVFVYLMGSSMIMEESKQAMNDNADRLSEGLWTAVQMAEQAAYLTSDHSTFRDLLHLRAAGTMSDEEFLSSKNPLYTKANQTLASSFQGTRGNDSFVLMDTNGTIIASTNPNVIGQSRADRDYFAASMTGQSFISDALVAKDSKKLIFAFSHPVKDASGKILGVFATAVTSDYFTNKFKDIKVNDEGMITILSRTGVVLYTASIPTRSAL</sequence>
<keyword evidence="5 6" id="KW-0472">Membrane</keyword>
<keyword evidence="3 6" id="KW-0812">Transmembrane</keyword>
<dbReference type="EMBL" id="JACHXK010000006">
    <property type="protein sequence ID" value="MBB3110941.1"/>
    <property type="molecule type" value="Genomic_DNA"/>
</dbReference>
<evidence type="ECO:0000256" key="1">
    <source>
        <dbReference type="ARBA" id="ARBA00004651"/>
    </source>
</evidence>
<dbReference type="Pfam" id="PF02743">
    <property type="entry name" value="dCache_1"/>
    <property type="match status" value="1"/>
</dbReference>
<dbReference type="GO" id="GO:0016301">
    <property type="term" value="F:kinase activity"/>
    <property type="evidence" value="ECO:0007669"/>
    <property type="project" value="UniProtKB-KW"/>
</dbReference>
<evidence type="ECO:0000256" key="4">
    <source>
        <dbReference type="ARBA" id="ARBA00022989"/>
    </source>
</evidence>
<keyword evidence="8" id="KW-0808">Transferase</keyword>
<evidence type="ECO:0000259" key="7">
    <source>
        <dbReference type="Pfam" id="PF02743"/>
    </source>
</evidence>
<dbReference type="InterPro" id="IPR029151">
    <property type="entry name" value="Sensor-like_sf"/>
</dbReference>
<evidence type="ECO:0000256" key="5">
    <source>
        <dbReference type="ARBA" id="ARBA00023136"/>
    </source>
</evidence>
<dbReference type="AlphaFoldDB" id="A0A7W5AZ65"/>
<keyword evidence="9" id="KW-1185">Reference proteome</keyword>
<evidence type="ECO:0000313" key="8">
    <source>
        <dbReference type="EMBL" id="MBB3110941.1"/>
    </source>
</evidence>
<evidence type="ECO:0000256" key="6">
    <source>
        <dbReference type="SAM" id="Phobius"/>
    </source>
</evidence>
<dbReference type="RefSeq" id="WP_246427660.1">
    <property type="nucleotide sequence ID" value="NZ_JACHXK010000006.1"/>
</dbReference>
<proteinExistence type="predicted"/>
<reference evidence="8 9" key="1">
    <citation type="submission" date="2020-08" db="EMBL/GenBank/DDBJ databases">
        <title>Genomic Encyclopedia of Type Strains, Phase III (KMG-III): the genomes of soil and plant-associated and newly described type strains.</title>
        <authorList>
            <person name="Whitman W."/>
        </authorList>
    </citation>
    <scope>NUCLEOTIDE SEQUENCE [LARGE SCALE GENOMIC DNA]</scope>
    <source>
        <strain evidence="8 9">CECT 5862</strain>
    </source>
</reference>
<comment type="subcellular location">
    <subcellularLocation>
        <location evidence="1">Cell membrane</location>
        <topology evidence="1">Multi-pass membrane protein</topology>
    </subcellularLocation>
</comment>
<name>A0A7W5AZ65_9BACL</name>
<dbReference type="InterPro" id="IPR033479">
    <property type="entry name" value="dCache_1"/>
</dbReference>